<organism evidence="12 13">
    <name type="scientific">Calocera cornea HHB12733</name>
    <dbReference type="NCBI Taxonomy" id="1353952"/>
    <lineage>
        <taxon>Eukaryota</taxon>
        <taxon>Fungi</taxon>
        <taxon>Dikarya</taxon>
        <taxon>Basidiomycota</taxon>
        <taxon>Agaricomycotina</taxon>
        <taxon>Dacrymycetes</taxon>
        <taxon>Dacrymycetales</taxon>
        <taxon>Dacrymycetaceae</taxon>
        <taxon>Calocera</taxon>
    </lineage>
</organism>
<keyword evidence="13" id="KW-1185">Reference proteome</keyword>
<evidence type="ECO:0000313" key="13">
    <source>
        <dbReference type="Proteomes" id="UP000076842"/>
    </source>
</evidence>
<evidence type="ECO:0000259" key="11">
    <source>
        <dbReference type="PROSITE" id="PS51352"/>
    </source>
</evidence>
<feature type="domain" description="Thioredoxin" evidence="11">
    <location>
        <begin position="8"/>
        <end position="128"/>
    </location>
</feature>
<dbReference type="PROSITE" id="PS00194">
    <property type="entry name" value="THIOREDOXIN_1"/>
    <property type="match status" value="2"/>
</dbReference>
<evidence type="ECO:0000256" key="5">
    <source>
        <dbReference type="ARBA" id="ARBA00022737"/>
    </source>
</evidence>
<comment type="catalytic activity">
    <reaction evidence="1">
        <text>Catalyzes the rearrangement of -S-S- bonds in proteins.</text>
        <dbReference type="EC" id="5.3.4.1"/>
    </reaction>
</comment>
<dbReference type="GO" id="GO:0003756">
    <property type="term" value="F:protein disulfide isomerase activity"/>
    <property type="evidence" value="ECO:0007669"/>
    <property type="project" value="UniProtKB-EC"/>
</dbReference>
<keyword evidence="7 12" id="KW-0413">Isomerase</keyword>
<gene>
    <name evidence="12" type="ORF">CALCODRAFT_452758</name>
</gene>
<feature type="signal peptide" evidence="10">
    <location>
        <begin position="1"/>
        <end position="18"/>
    </location>
</feature>
<dbReference type="InterPro" id="IPR017937">
    <property type="entry name" value="Thioredoxin_CS"/>
</dbReference>
<dbReference type="InParanoid" id="A0A165G6U4"/>
<evidence type="ECO:0000256" key="8">
    <source>
        <dbReference type="ARBA" id="ARBA00023284"/>
    </source>
</evidence>
<dbReference type="CDD" id="cd00238">
    <property type="entry name" value="ERp29c"/>
    <property type="match status" value="1"/>
</dbReference>
<keyword evidence="5" id="KW-0677">Repeat</keyword>
<accession>A0A165G6U4</accession>
<dbReference type="CDD" id="cd02998">
    <property type="entry name" value="PDI_a_ERp38"/>
    <property type="match status" value="2"/>
</dbReference>
<feature type="chain" id="PRO_5007858013" description="protein disulfide-isomerase" evidence="10">
    <location>
        <begin position="19"/>
        <end position="394"/>
    </location>
</feature>
<dbReference type="STRING" id="1353952.A0A165G6U4"/>
<comment type="similarity">
    <text evidence="2 9">Belongs to the protein disulfide isomerase family.</text>
</comment>
<dbReference type="InterPro" id="IPR051063">
    <property type="entry name" value="PDI"/>
</dbReference>
<dbReference type="Pfam" id="PF07749">
    <property type="entry name" value="ERp29"/>
    <property type="match status" value="1"/>
</dbReference>
<keyword evidence="4 10" id="KW-0732">Signal</keyword>
<dbReference type="AlphaFoldDB" id="A0A165G6U4"/>
<dbReference type="FunCoup" id="A0A165G6U4">
    <property type="interactions" value="192"/>
</dbReference>
<keyword evidence="6" id="KW-1015">Disulfide bond</keyword>
<dbReference type="EMBL" id="KV423960">
    <property type="protein sequence ID" value="KZT57670.1"/>
    <property type="molecule type" value="Genomic_DNA"/>
</dbReference>
<dbReference type="OrthoDB" id="10264505at2759"/>
<dbReference type="InterPro" id="IPR036249">
    <property type="entry name" value="Thioredoxin-like_sf"/>
</dbReference>
<protein>
    <recommendedName>
        <fullName evidence="3">protein disulfide-isomerase</fullName>
        <ecNumber evidence="3">5.3.4.1</ecNumber>
    </recommendedName>
</protein>
<dbReference type="InterPro" id="IPR013766">
    <property type="entry name" value="Thioredoxin_domain"/>
</dbReference>
<dbReference type="Gene3D" id="3.40.30.10">
    <property type="entry name" value="Glutaredoxin"/>
    <property type="match status" value="2"/>
</dbReference>
<dbReference type="SUPFAM" id="SSF52833">
    <property type="entry name" value="Thioredoxin-like"/>
    <property type="match status" value="2"/>
</dbReference>
<dbReference type="PANTHER" id="PTHR45672:SF11">
    <property type="entry name" value="PROTEIN DISULFIDE-ISOMERASE C17H9.14C"/>
    <property type="match status" value="1"/>
</dbReference>
<name>A0A165G6U4_9BASI</name>
<dbReference type="Gene3D" id="1.20.1150.12">
    <property type="entry name" value="Endoplasmic reticulum resident protein 29, C-terminal domain"/>
    <property type="match status" value="1"/>
</dbReference>
<dbReference type="PROSITE" id="PS51352">
    <property type="entry name" value="THIOREDOXIN_2"/>
    <property type="match status" value="2"/>
</dbReference>
<reference evidence="12 13" key="1">
    <citation type="journal article" date="2016" name="Mol. Biol. Evol.">
        <title>Comparative Genomics of Early-Diverging Mushroom-Forming Fungi Provides Insights into the Origins of Lignocellulose Decay Capabilities.</title>
        <authorList>
            <person name="Nagy L.G."/>
            <person name="Riley R."/>
            <person name="Tritt A."/>
            <person name="Adam C."/>
            <person name="Daum C."/>
            <person name="Floudas D."/>
            <person name="Sun H."/>
            <person name="Yadav J.S."/>
            <person name="Pangilinan J."/>
            <person name="Larsson K.H."/>
            <person name="Matsuura K."/>
            <person name="Barry K."/>
            <person name="Labutti K."/>
            <person name="Kuo R."/>
            <person name="Ohm R.A."/>
            <person name="Bhattacharya S.S."/>
            <person name="Shirouzu T."/>
            <person name="Yoshinaga Y."/>
            <person name="Martin F.M."/>
            <person name="Grigoriev I.V."/>
            <person name="Hibbett D.S."/>
        </authorList>
    </citation>
    <scope>NUCLEOTIDE SEQUENCE [LARGE SCALE GENOMIC DNA]</scope>
    <source>
        <strain evidence="12 13">HHB12733</strain>
    </source>
</reference>
<evidence type="ECO:0000313" key="12">
    <source>
        <dbReference type="EMBL" id="KZT57670.1"/>
    </source>
</evidence>
<dbReference type="InterPro" id="IPR005788">
    <property type="entry name" value="PDI_thioredoxin-like_dom"/>
</dbReference>
<dbReference type="InterPro" id="IPR011679">
    <property type="entry name" value="ERp29_C"/>
</dbReference>
<dbReference type="GO" id="GO:0006457">
    <property type="term" value="P:protein folding"/>
    <property type="evidence" value="ECO:0007669"/>
    <property type="project" value="TreeGrafter"/>
</dbReference>
<evidence type="ECO:0000256" key="6">
    <source>
        <dbReference type="ARBA" id="ARBA00023157"/>
    </source>
</evidence>
<evidence type="ECO:0000256" key="2">
    <source>
        <dbReference type="ARBA" id="ARBA00006347"/>
    </source>
</evidence>
<dbReference type="InterPro" id="IPR036356">
    <property type="entry name" value="ERp29_C_sf"/>
</dbReference>
<dbReference type="EC" id="5.3.4.1" evidence="3"/>
<dbReference type="PRINTS" id="PR00421">
    <property type="entry name" value="THIOREDOXIN"/>
</dbReference>
<dbReference type="PANTHER" id="PTHR45672">
    <property type="entry name" value="PROTEIN DISULFIDE-ISOMERASE C17H9.14C-RELATED"/>
    <property type="match status" value="1"/>
</dbReference>
<evidence type="ECO:0000256" key="1">
    <source>
        <dbReference type="ARBA" id="ARBA00001182"/>
    </source>
</evidence>
<evidence type="ECO:0000256" key="9">
    <source>
        <dbReference type="RuleBase" id="RU004208"/>
    </source>
</evidence>
<proteinExistence type="inferred from homology"/>
<dbReference type="GO" id="GO:0005783">
    <property type="term" value="C:endoplasmic reticulum"/>
    <property type="evidence" value="ECO:0007669"/>
    <property type="project" value="InterPro"/>
</dbReference>
<evidence type="ECO:0000256" key="4">
    <source>
        <dbReference type="ARBA" id="ARBA00022729"/>
    </source>
</evidence>
<keyword evidence="8" id="KW-0676">Redox-active center</keyword>
<dbReference type="Proteomes" id="UP000076842">
    <property type="component" value="Unassembled WGS sequence"/>
</dbReference>
<dbReference type="Pfam" id="PF00085">
    <property type="entry name" value="Thioredoxin"/>
    <property type="match status" value="2"/>
</dbReference>
<evidence type="ECO:0000256" key="7">
    <source>
        <dbReference type="ARBA" id="ARBA00023235"/>
    </source>
</evidence>
<dbReference type="NCBIfam" id="TIGR01126">
    <property type="entry name" value="pdi_dom"/>
    <property type="match status" value="1"/>
</dbReference>
<feature type="domain" description="Thioredoxin" evidence="11">
    <location>
        <begin position="129"/>
        <end position="250"/>
    </location>
</feature>
<dbReference type="SUPFAM" id="SSF47933">
    <property type="entry name" value="ERP29 C domain-like"/>
    <property type="match status" value="1"/>
</dbReference>
<evidence type="ECO:0000256" key="10">
    <source>
        <dbReference type="SAM" id="SignalP"/>
    </source>
</evidence>
<sequence length="394" mass="42491">MRLSYLSVLAALAASAFASNVLELDSATFDDHIGRGAGALVEFFAPWCGHCKNLAPTYEQLADAFAHSKNVIIAKVDADGAGKDAGQRFGVTGFPTLKWFPAGSSEPEPYEGQRDLDALLSFVETKSGVKAKGPAPPTRQILQSYDFDEVVMDPSKDVLVAFTAPWCGHCKSLKPTLEKVAQDFESEPACVIAEFDADASVNKPIASRYGISSYPTIKFFPRGSSEKRGEDYMQGRTEEQFIEYLNERCGTFRSVGGVLNSVAGRIPSLDTIASKFYSSVPDRSTLLSEASAAAAALELAQKTSGDYYLRAMKKMSESSEWLQKESARLASILQKKTLAPSKLDEIQRKANILAAFVEEKAAHAAEEAQHVFNQGSEAAAEAAASVTAKVKGEL</sequence>
<evidence type="ECO:0000256" key="3">
    <source>
        <dbReference type="ARBA" id="ARBA00012723"/>
    </source>
</evidence>